<dbReference type="PANTHER" id="PTHR12975:SF6">
    <property type="entry name" value="TRAFFICKING PROTEIN PARTICLE COMPLEX SUBUNIT 8"/>
    <property type="match status" value="1"/>
</dbReference>
<comment type="caution">
    <text evidence="1">The sequence shown here is derived from an EMBL/GenBank/DDBJ whole genome shotgun (WGS) entry which is preliminary data.</text>
</comment>
<evidence type="ECO:0000313" key="2">
    <source>
        <dbReference type="Proteomes" id="UP000697127"/>
    </source>
</evidence>
<evidence type="ECO:0000313" key="1">
    <source>
        <dbReference type="EMBL" id="KAG0690716.1"/>
    </source>
</evidence>
<proteinExistence type="predicted"/>
<dbReference type="EMBL" id="PUHW01000021">
    <property type="protein sequence ID" value="KAG0690716.1"/>
    <property type="molecule type" value="Genomic_DNA"/>
</dbReference>
<accession>A0A9P6WPI4</accession>
<dbReference type="GO" id="GO:1990072">
    <property type="term" value="C:TRAPPIII protein complex"/>
    <property type="evidence" value="ECO:0007669"/>
    <property type="project" value="TreeGrafter"/>
</dbReference>
<reference evidence="1" key="1">
    <citation type="submission" date="2020-11" db="EMBL/GenBank/DDBJ databases">
        <title>Kefir isolates.</title>
        <authorList>
            <person name="Marcisauskas S."/>
            <person name="Kim Y."/>
            <person name="Blasche S."/>
        </authorList>
    </citation>
    <scope>NUCLEOTIDE SEQUENCE</scope>
    <source>
        <strain evidence="1">Olga-1</strain>
    </source>
</reference>
<organism evidence="1 2">
    <name type="scientific">Pichia californica</name>
    <dbReference type="NCBI Taxonomy" id="460514"/>
    <lineage>
        <taxon>Eukaryota</taxon>
        <taxon>Fungi</taxon>
        <taxon>Dikarya</taxon>
        <taxon>Ascomycota</taxon>
        <taxon>Saccharomycotina</taxon>
        <taxon>Pichiomycetes</taxon>
        <taxon>Pichiales</taxon>
        <taxon>Pichiaceae</taxon>
        <taxon>Pichia</taxon>
    </lineage>
</organism>
<protein>
    <recommendedName>
        <fullName evidence="3">Trafficking protein particle complex III-specific subunit 85</fullName>
    </recommendedName>
</protein>
<dbReference type="InterPro" id="IPR024420">
    <property type="entry name" value="TRAPP_III_complex_Trs85"/>
</dbReference>
<gene>
    <name evidence="1" type="ORF">C6P40_001805</name>
</gene>
<evidence type="ECO:0008006" key="3">
    <source>
        <dbReference type="Google" id="ProtNLM"/>
    </source>
</evidence>
<dbReference type="AlphaFoldDB" id="A0A9P6WPI4"/>
<name>A0A9P6WPI4_9ASCO</name>
<dbReference type="PANTHER" id="PTHR12975">
    <property type="entry name" value="TRANSPORT PROTEIN TRAPP"/>
    <property type="match status" value="1"/>
</dbReference>
<keyword evidence="2" id="KW-1185">Reference proteome</keyword>
<dbReference type="Pfam" id="PF12739">
    <property type="entry name" value="TRAPPC-Trs85"/>
    <property type="match status" value="1"/>
</dbReference>
<sequence length="654" mass="74410">MCGSPSSNVQQLLLTAYAPKISVVSSTLADSIATSFGKIENIQHLFSYFENIFAFGSNYNTEIYCTPTLNNSPTTLSGSGCVRFVNNVFINANNEASPEFFDLNTFSNDLKTYVEIIDNKIKSLSNSTTIDEKLYSKDYDIISKFQNSIYLKLIALLNSTEKMSSFECFNHPIMQLVVISGNDSKETIEKLVSNLDSTILPQWYDKSSTLQHIIILSDQDDSEMLQKSLKIQEDLKVKSGKRSTIVNIDMNANQINESDTTNVTLLPSLFCNIKRNSQDTTTESLLLSNKAFNLWKRPLQDIISKDLIIFMNTKIKEWNDEVVVPRTSLTGRIFGGRKWGGNKSNFFSFGSNQSSEDNIKETNNNSKDTYNSEGGYYYAQSPEMILRKLADWYFMLGDYKNAYTTYGLIKKNMINDKAFAHLSSLQEYTVFSLLLGASSKSGAGSQSITPKMISTVISPMLDSSFYSYLSRCNLITYTLRLTIIAAELYFYLGQTLASNLTDDSNRNIEEIYYSESISMFKKVIDSNLLDKLSNGYMMQRIAYIYSSYDRSYTNPDNYVMQDPSYYETENPGKIYINSPNLRNFGQSRNRRLILWLVLSINEIDPMKQPLQSQLLIWRIQKQIELDGSKVNGKSWLQRNGGLLSKIKEELQVKI</sequence>
<dbReference type="Proteomes" id="UP000697127">
    <property type="component" value="Unassembled WGS sequence"/>
</dbReference>